<dbReference type="PRINTS" id="PR00116">
    <property type="entry name" value="ARGINASE"/>
</dbReference>
<dbReference type="PANTHER" id="PTHR43782:SF3">
    <property type="entry name" value="ARGINASE"/>
    <property type="match status" value="1"/>
</dbReference>
<organism evidence="10 11">
    <name type="scientific">Rufibacter roseus</name>
    <dbReference type="NCBI Taxonomy" id="1567108"/>
    <lineage>
        <taxon>Bacteria</taxon>
        <taxon>Pseudomonadati</taxon>
        <taxon>Bacteroidota</taxon>
        <taxon>Cytophagia</taxon>
        <taxon>Cytophagales</taxon>
        <taxon>Hymenobacteraceae</taxon>
        <taxon>Rufibacter</taxon>
    </lineage>
</organism>
<evidence type="ECO:0000256" key="8">
    <source>
        <dbReference type="ARBA" id="ARBA00023211"/>
    </source>
</evidence>
<protein>
    <recommendedName>
        <fullName evidence="4">Arginase</fullName>
        <ecNumber evidence="3">3.5.3.1</ecNumber>
    </recommendedName>
</protein>
<dbReference type="PANTHER" id="PTHR43782">
    <property type="entry name" value="ARGINASE"/>
    <property type="match status" value="1"/>
</dbReference>
<accession>A0ABW2DQU5</accession>
<gene>
    <name evidence="10" type="ORF">ACFQHR_15675</name>
</gene>
<dbReference type="SUPFAM" id="SSF52768">
    <property type="entry name" value="Arginase/deacetylase"/>
    <property type="match status" value="1"/>
</dbReference>
<evidence type="ECO:0000256" key="2">
    <source>
        <dbReference type="ARBA" id="ARBA00005098"/>
    </source>
</evidence>
<reference evidence="11" key="1">
    <citation type="journal article" date="2019" name="Int. J. Syst. Evol. Microbiol.">
        <title>The Global Catalogue of Microorganisms (GCM) 10K type strain sequencing project: providing services to taxonomists for standard genome sequencing and annotation.</title>
        <authorList>
            <consortium name="The Broad Institute Genomics Platform"/>
            <consortium name="The Broad Institute Genome Sequencing Center for Infectious Disease"/>
            <person name="Wu L."/>
            <person name="Ma J."/>
        </authorList>
    </citation>
    <scope>NUCLEOTIDE SEQUENCE [LARGE SCALE GENOMIC DNA]</scope>
    <source>
        <strain evidence="11">CGMCC 4.7393</strain>
    </source>
</reference>
<dbReference type="InterPro" id="IPR014033">
    <property type="entry name" value="Arginase"/>
</dbReference>
<dbReference type="EC" id="3.5.3.1" evidence="3"/>
<keyword evidence="7 10" id="KW-0378">Hydrolase</keyword>
<evidence type="ECO:0000256" key="1">
    <source>
        <dbReference type="ARBA" id="ARBA00001936"/>
    </source>
</evidence>
<comment type="similarity">
    <text evidence="9">Belongs to the arginase family.</text>
</comment>
<evidence type="ECO:0000313" key="11">
    <source>
        <dbReference type="Proteomes" id="UP001596405"/>
    </source>
</evidence>
<evidence type="ECO:0000256" key="4">
    <source>
        <dbReference type="ARBA" id="ARBA00018123"/>
    </source>
</evidence>
<dbReference type="RefSeq" id="WP_066616874.1">
    <property type="nucleotide sequence ID" value="NZ_JBHSYQ010000015.1"/>
</dbReference>
<sequence length="327" mass="36537">MKKIRLIEVKSELGAGKRGASLGVDALKIACLNKNSDYFKRFTSVEVPNFNDVMFEKNLFPHAKYIDSILQTYKRISHTVEQTLELGMFPLVLAGDHSNAGGTIAGIKSVYPDKTLGVIWVDAHADIHSPYTTPSGNMHGMPLAASLAEDNLDCKVNDPDPETIFFWESLKRVGSEEPKIKHEHIVYIVTRSYEKPEVYLFDKHNIKNFTYPEVIAKGIEQVADEALSRLKDCDILYVSFDVDSLDSKFSKGTGTPVEVGLNVEQAKELCYRLVSDPKVVCFEMVEINPTLDAENTMAQNAFEILEHTTQAIEQRLDQAEQTSTATA</sequence>
<comment type="caution">
    <text evidence="10">The sequence shown here is derived from an EMBL/GenBank/DDBJ whole genome shotgun (WGS) entry which is preliminary data.</text>
</comment>
<evidence type="ECO:0000256" key="5">
    <source>
        <dbReference type="ARBA" id="ARBA00022503"/>
    </source>
</evidence>
<dbReference type="InterPro" id="IPR023696">
    <property type="entry name" value="Ureohydrolase_dom_sf"/>
</dbReference>
<evidence type="ECO:0000256" key="3">
    <source>
        <dbReference type="ARBA" id="ARBA00012168"/>
    </source>
</evidence>
<evidence type="ECO:0000256" key="9">
    <source>
        <dbReference type="PROSITE-ProRule" id="PRU00742"/>
    </source>
</evidence>
<evidence type="ECO:0000256" key="6">
    <source>
        <dbReference type="ARBA" id="ARBA00022723"/>
    </source>
</evidence>
<keyword evidence="8" id="KW-0464">Manganese</keyword>
<dbReference type="GO" id="GO:0004053">
    <property type="term" value="F:arginase activity"/>
    <property type="evidence" value="ECO:0007669"/>
    <property type="project" value="UniProtKB-EC"/>
</dbReference>
<dbReference type="Proteomes" id="UP001596405">
    <property type="component" value="Unassembled WGS sequence"/>
</dbReference>
<dbReference type="Gene3D" id="3.40.800.10">
    <property type="entry name" value="Ureohydrolase domain"/>
    <property type="match status" value="1"/>
</dbReference>
<evidence type="ECO:0000313" key="10">
    <source>
        <dbReference type="EMBL" id="MFC6999074.1"/>
    </source>
</evidence>
<keyword evidence="6" id="KW-0479">Metal-binding</keyword>
<dbReference type="EMBL" id="JBHSYQ010000015">
    <property type="protein sequence ID" value="MFC6999074.1"/>
    <property type="molecule type" value="Genomic_DNA"/>
</dbReference>
<dbReference type="Pfam" id="PF00491">
    <property type="entry name" value="Arginase"/>
    <property type="match status" value="1"/>
</dbReference>
<keyword evidence="11" id="KW-1185">Reference proteome</keyword>
<dbReference type="CDD" id="cd09989">
    <property type="entry name" value="Arginase"/>
    <property type="match status" value="1"/>
</dbReference>
<keyword evidence="5" id="KW-0056">Arginine metabolism</keyword>
<dbReference type="PROSITE" id="PS51409">
    <property type="entry name" value="ARGINASE_2"/>
    <property type="match status" value="1"/>
</dbReference>
<name>A0ABW2DQU5_9BACT</name>
<dbReference type="InterPro" id="IPR006035">
    <property type="entry name" value="Ureohydrolase"/>
</dbReference>
<evidence type="ECO:0000256" key="7">
    <source>
        <dbReference type="ARBA" id="ARBA00022801"/>
    </source>
</evidence>
<proteinExistence type="inferred from homology"/>
<comment type="cofactor">
    <cofactor evidence="1">
        <name>Mn(2+)</name>
        <dbReference type="ChEBI" id="CHEBI:29035"/>
    </cofactor>
</comment>
<comment type="pathway">
    <text evidence="2">Nitrogen metabolism; urea cycle; L-ornithine and urea from L-arginine: step 1/1.</text>
</comment>